<gene>
    <name evidence="8" type="ORF">BGZ97_003286</name>
</gene>
<dbReference type="GO" id="GO:0000978">
    <property type="term" value="F:RNA polymerase II cis-regulatory region sequence-specific DNA binding"/>
    <property type="evidence" value="ECO:0007669"/>
    <property type="project" value="TreeGrafter"/>
</dbReference>
<feature type="domain" description="C2H2-type" evidence="7">
    <location>
        <begin position="193"/>
        <end position="220"/>
    </location>
</feature>
<keyword evidence="3 5" id="KW-0863">Zinc-finger</keyword>
<feature type="region of interest" description="Disordered" evidence="6">
    <location>
        <begin position="1"/>
        <end position="54"/>
    </location>
</feature>
<feature type="region of interest" description="Disordered" evidence="6">
    <location>
        <begin position="242"/>
        <end position="274"/>
    </location>
</feature>
<protein>
    <recommendedName>
        <fullName evidence="7">C2H2-type domain-containing protein</fullName>
    </recommendedName>
</protein>
<dbReference type="Pfam" id="PF00096">
    <property type="entry name" value="zf-C2H2"/>
    <property type="match status" value="1"/>
</dbReference>
<dbReference type="InterPro" id="IPR013087">
    <property type="entry name" value="Znf_C2H2_type"/>
</dbReference>
<dbReference type="SMART" id="SM00355">
    <property type="entry name" value="ZnF_C2H2"/>
    <property type="match status" value="2"/>
</dbReference>
<evidence type="ECO:0000256" key="3">
    <source>
        <dbReference type="ARBA" id="ARBA00022771"/>
    </source>
</evidence>
<dbReference type="FunFam" id="3.30.160.60:FF:000100">
    <property type="entry name" value="Zinc finger 45-like"/>
    <property type="match status" value="1"/>
</dbReference>
<dbReference type="SUPFAM" id="SSF57667">
    <property type="entry name" value="beta-beta-alpha zinc fingers"/>
    <property type="match status" value="1"/>
</dbReference>
<feature type="domain" description="C2H2-type" evidence="7">
    <location>
        <begin position="221"/>
        <end position="256"/>
    </location>
</feature>
<evidence type="ECO:0000256" key="6">
    <source>
        <dbReference type="SAM" id="MobiDB-lite"/>
    </source>
</evidence>
<evidence type="ECO:0000256" key="4">
    <source>
        <dbReference type="ARBA" id="ARBA00022833"/>
    </source>
</evidence>
<dbReference type="PANTHER" id="PTHR23235:SF120">
    <property type="entry name" value="KRUPPEL-LIKE FACTOR 15"/>
    <property type="match status" value="1"/>
</dbReference>
<dbReference type="GO" id="GO:0008270">
    <property type="term" value="F:zinc ion binding"/>
    <property type="evidence" value="ECO:0007669"/>
    <property type="project" value="UniProtKB-KW"/>
</dbReference>
<dbReference type="Proteomes" id="UP000823405">
    <property type="component" value="Unassembled WGS sequence"/>
</dbReference>
<dbReference type="InterPro" id="IPR036236">
    <property type="entry name" value="Znf_C2H2_sf"/>
</dbReference>
<evidence type="ECO:0000313" key="9">
    <source>
        <dbReference type="Proteomes" id="UP000823405"/>
    </source>
</evidence>
<feature type="compositionally biased region" description="Polar residues" evidence="6">
    <location>
        <begin position="263"/>
        <end position="274"/>
    </location>
</feature>
<dbReference type="PROSITE" id="PS50157">
    <property type="entry name" value="ZINC_FINGER_C2H2_2"/>
    <property type="match status" value="2"/>
</dbReference>
<proteinExistence type="predicted"/>
<dbReference type="PROSITE" id="PS00028">
    <property type="entry name" value="ZINC_FINGER_C2H2_1"/>
    <property type="match status" value="1"/>
</dbReference>
<dbReference type="AlphaFoldDB" id="A0A9P6RHI4"/>
<evidence type="ECO:0000256" key="5">
    <source>
        <dbReference type="PROSITE-ProRule" id="PRU00042"/>
    </source>
</evidence>
<dbReference type="OrthoDB" id="4748970at2759"/>
<dbReference type="Gene3D" id="3.30.160.60">
    <property type="entry name" value="Classic Zinc Finger"/>
    <property type="match status" value="2"/>
</dbReference>
<feature type="compositionally biased region" description="Polar residues" evidence="6">
    <location>
        <begin position="1"/>
        <end position="24"/>
    </location>
</feature>
<evidence type="ECO:0000259" key="7">
    <source>
        <dbReference type="PROSITE" id="PS50157"/>
    </source>
</evidence>
<keyword evidence="9" id="KW-1185">Reference proteome</keyword>
<name>A0A9P6RHI4_9FUNG</name>
<keyword evidence="2" id="KW-0677">Repeat</keyword>
<dbReference type="GO" id="GO:0000981">
    <property type="term" value="F:DNA-binding transcription factor activity, RNA polymerase II-specific"/>
    <property type="evidence" value="ECO:0007669"/>
    <property type="project" value="TreeGrafter"/>
</dbReference>
<evidence type="ECO:0000256" key="1">
    <source>
        <dbReference type="ARBA" id="ARBA00022723"/>
    </source>
</evidence>
<dbReference type="PANTHER" id="PTHR23235">
    <property type="entry name" value="KRUEPPEL-LIKE TRANSCRIPTION FACTOR"/>
    <property type="match status" value="1"/>
</dbReference>
<evidence type="ECO:0000313" key="8">
    <source>
        <dbReference type="EMBL" id="KAG0318763.1"/>
    </source>
</evidence>
<keyword evidence="1" id="KW-0479">Metal-binding</keyword>
<accession>A0A9P6RHI4</accession>
<evidence type="ECO:0000256" key="2">
    <source>
        <dbReference type="ARBA" id="ARBA00022737"/>
    </source>
</evidence>
<dbReference type="EMBL" id="JAAAIN010000177">
    <property type="protein sequence ID" value="KAG0318763.1"/>
    <property type="molecule type" value="Genomic_DNA"/>
</dbReference>
<comment type="caution">
    <text evidence="8">The sequence shown here is derived from an EMBL/GenBank/DDBJ whole genome shotgun (WGS) entry which is preliminary data.</text>
</comment>
<reference evidence="8" key="1">
    <citation type="journal article" date="2020" name="Fungal Divers.">
        <title>Resolving the Mortierellaceae phylogeny through synthesis of multi-gene phylogenetics and phylogenomics.</title>
        <authorList>
            <person name="Vandepol N."/>
            <person name="Liber J."/>
            <person name="Desiro A."/>
            <person name="Na H."/>
            <person name="Kennedy M."/>
            <person name="Barry K."/>
            <person name="Grigoriev I.V."/>
            <person name="Miller A.N."/>
            <person name="O'Donnell K."/>
            <person name="Stajich J.E."/>
            <person name="Bonito G."/>
        </authorList>
    </citation>
    <scope>NUCLEOTIDE SEQUENCE</scope>
    <source>
        <strain evidence="8">NVP60</strain>
    </source>
</reference>
<sequence length="274" mass="29922">MQQAHRSQFGSIFSQVDPQELGTQSDDEYSSHVTSPGDALAADGRVKVPRTRARSRTLPTLGNLDDIEVESLAQDAQALVAASTHRTGGWSESAEPPISESSIATAVHLRTAVSVAYLQDEHRSTTVPLPLARTTAFGSRSSSPTPEKGTEADIILEAVLDRESEVEETAVSSIPIESSSSSLTAVSSRQARHPCPRCSKRFTRPFNLRSHMLAHDNERPYACDGKMATGAKCKSRFSRRADLVRHIKAKHPNYTKDKERPQEPTSSNNTNETD</sequence>
<keyword evidence="4" id="KW-0862">Zinc</keyword>
<organism evidence="8 9">
    <name type="scientific">Linnemannia gamsii</name>
    <dbReference type="NCBI Taxonomy" id="64522"/>
    <lineage>
        <taxon>Eukaryota</taxon>
        <taxon>Fungi</taxon>
        <taxon>Fungi incertae sedis</taxon>
        <taxon>Mucoromycota</taxon>
        <taxon>Mortierellomycotina</taxon>
        <taxon>Mortierellomycetes</taxon>
        <taxon>Mortierellales</taxon>
        <taxon>Mortierellaceae</taxon>
        <taxon>Linnemannia</taxon>
    </lineage>
</organism>